<dbReference type="OrthoDB" id="10405019at2759"/>
<accession>A0A9N9AL77</accession>
<dbReference type="Proteomes" id="UP000789508">
    <property type="component" value="Unassembled WGS sequence"/>
</dbReference>
<organism evidence="2 3">
    <name type="scientific">Ambispora leptoticha</name>
    <dbReference type="NCBI Taxonomy" id="144679"/>
    <lineage>
        <taxon>Eukaryota</taxon>
        <taxon>Fungi</taxon>
        <taxon>Fungi incertae sedis</taxon>
        <taxon>Mucoromycota</taxon>
        <taxon>Glomeromycotina</taxon>
        <taxon>Glomeromycetes</taxon>
        <taxon>Archaeosporales</taxon>
        <taxon>Ambisporaceae</taxon>
        <taxon>Ambispora</taxon>
    </lineage>
</organism>
<protein>
    <submittedName>
        <fullName evidence="2">13209_t:CDS:1</fullName>
    </submittedName>
</protein>
<evidence type="ECO:0000313" key="2">
    <source>
        <dbReference type="EMBL" id="CAG8534571.1"/>
    </source>
</evidence>
<name>A0A9N9AL77_9GLOM</name>
<sequence>MAQVLEVKEIQEENRLDKQSEDASFPHRVSEFFREIFFTLLRIIWATLKLLFSRILAVNMLILRKIEAVFCYSWKKVYAAFEFLLRGFHFWCTKNKAKLSLAAVSFLLGYGFYFGIKYQEYIQETAFKYFVGATNSTNKNLFDLGFPETSAYTQHLVVLYDLADTLRQSHEVQQNGLLISGCLNGLAEDIKVAEEDINDFRRKSSEAIINLQFKMSLIYDVLDADKSSDEDENFYFYDTYIPDLLVDQFYKMFTYWNDQNFSGFIQRQLKFLELVFRDFKGQLNKMISSLSKVKLDARNLSFYLLDAEREAERAIKNYWAERFIDYGKIIRAEKELIQVRQMKKFIKSLVANLNEFDHYLRDYQRKLFDVETDIVYTRALKKPSKVLLNYLKTSANQFQKTHRLFDTIEKKIGAGQSTSLKNATALEYEELYETNNHQSKLRTLIPQQKINASLSYIPPYPDLIY</sequence>
<keyword evidence="1" id="KW-1133">Transmembrane helix</keyword>
<keyword evidence="3" id="KW-1185">Reference proteome</keyword>
<feature type="transmembrane region" description="Helical" evidence="1">
    <location>
        <begin position="99"/>
        <end position="116"/>
    </location>
</feature>
<reference evidence="2" key="1">
    <citation type="submission" date="2021-06" db="EMBL/GenBank/DDBJ databases">
        <authorList>
            <person name="Kallberg Y."/>
            <person name="Tangrot J."/>
            <person name="Rosling A."/>
        </authorList>
    </citation>
    <scope>NUCLEOTIDE SEQUENCE</scope>
    <source>
        <strain evidence="2">FL130A</strain>
    </source>
</reference>
<dbReference type="AlphaFoldDB" id="A0A9N9AL77"/>
<dbReference type="EMBL" id="CAJVPS010001345">
    <property type="protein sequence ID" value="CAG8534571.1"/>
    <property type="molecule type" value="Genomic_DNA"/>
</dbReference>
<gene>
    <name evidence="2" type="ORF">ALEPTO_LOCUS5106</name>
</gene>
<comment type="caution">
    <text evidence="2">The sequence shown here is derived from an EMBL/GenBank/DDBJ whole genome shotgun (WGS) entry which is preliminary data.</text>
</comment>
<keyword evidence="1" id="KW-0472">Membrane</keyword>
<evidence type="ECO:0000256" key="1">
    <source>
        <dbReference type="SAM" id="Phobius"/>
    </source>
</evidence>
<evidence type="ECO:0000313" key="3">
    <source>
        <dbReference type="Proteomes" id="UP000789508"/>
    </source>
</evidence>
<feature type="transmembrane region" description="Helical" evidence="1">
    <location>
        <begin position="36"/>
        <end position="57"/>
    </location>
</feature>
<keyword evidence="1" id="KW-0812">Transmembrane</keyword>
<proteinExistence type="predicted"/>